<keyword evidence="3" id="KW-0547">Nucleotide-binding</keyword>
<dbReference type="Proteomes" id="UP000595897">
    <property type="component" value="Chromosome"/>
</dbReference>
<evidence type="ECO:0000256" key="3">
    <source>
        <dbReference type="ARBA" id="ARBA00022741"/>
    </source>
</evidence>
<evidence type="ECO:0000256" key="4">
    <source>
        <dbReference type="ARBA" id="ARBA00022840"/>
    </source>
</evidence>
<dbReference type="GO" id="GO:0005524">
    <property type="term" value="F:ATP binding"/>
    <property type="evidence" value="ECO:0007669"/>
    <property type="project" value="UniProtKB-KW"/>
</dbReference>
<protein>
    <submittedName>
        <fullName evidence="6">ABC transporter ATP-binding protein</fullName>
    </submittedName>
</protein>
<organism evidence="6 7">
    <name type="scientific">Anaeromicropila herbilytica</name>
    <dbReference type="NCBI Taxonomy" id="2785025"/>
    <lineage>
        <taxon>Bacteria</taxon>
        <taxon>Bacillati</taxon>
        <taxon>Bacillota</taxon>
        <taxon>Clostridia</taxon>
        <taxon>Lachnospirales</taxon>
        <taxon>Lachnospiraceae</taxon>
        <taxon>Anaeromicropila</taxon>
    </lineage>
</organism>
<dbReference type="SMART" id="SM00382">
    <property type="entry name" value="AAA"/>
    <property type="match status" value="1"/>
</dbReference>
<dbReference type="AlphaFoldDB" id="A0A7R7EHI7"/>
<comment type="similarity">
    <text evidence="1">Belongs to the ABC transporter superfamily.</text>
</comment>
<proteinExistence type="inferred from homology"/>
<dbReference type="EMBL" id="AP024169">
    <property type="protein sequence ID" value="BCN28869.1"/>
    <property type="molecule type" value="Genomic_DNA"/>
</dbReference>
<gene>
    <name evidence="6" type="ORF">bsdtb5_01640</name>
</gene>
<dbReference type="InterPro" id="IPR003593">
    <property type="entry name" value="AAA+_ATPase"/>
</dbReference>
<dbReference type="RefSeq" id="WP_271714175.1">
    <property type="nucleotide sequence ID" value="NZ_AP024169.1"/>
</dbReference>
<dbReference type="KEGG" id="ahb:bsdtb5_01640"/>
<feature type="domain" description="ABC transporter" evidence="5">
    <location>
        <begin position="7"/>
        <end position="234"/>
    </location>
</feature>
<evidence type="ECO:0000313" key="6">
    <source>
        <dbReference type="EMBL" id="BCN28869.1"/>
    </source>
</evidence>
<evidence type="ECO:0000256" key="1">
    <source>
        <dbReference type="ARBA" id="ARBA00005417"/>
    </source>
</evidence>
<dbReference type="InterPro" id="IPR027417">
    <property type="entry name" value="P-loop_NTPase"/>
</dbReference>
<accession>A0A7R7EHI7</accession>
<sequence length="303" mass="34065">MSENHVVTVENLNKFYGKRQVLKDVSFYIDKNEIVGFIGPNGAGKSTTMKCMCNLIFPDSGTIRICGYDILKERDKALSCQAALIESPGLYMDMSGKENIKLIAKMRKVPDARVNELIEFTGLDKKINLKVGKYSMGMKQRLGLAIALLSKPRFIILDEPTNGLDPTGIIDLRNTLHNLVKEEKLSILFSSHQLGEIEKLANRIICINNGRIIDTPQALDGSMHYILQLSDAVKAKNIFAKRIKEDKIELIGSDSIKVIIDDQPVLSQSLKEILDEDITLLDINKMELDIESIYKEVYGDHHE</sequence>
<keyword evidence="4 6" id="KW-0067">ATP-binding</keyword>
<dbReference type="PROSITE" id="PS50893">
    <property type="entry name" value="ABC_TRANSPORTER_2"/>
    <property type="match status" value="1"/>
</dbReference>
<reference evidence="6 7" key="1">
    <citation type="submission" date="2020-11" db="EMBL/GenBank/DDBJ databases">
        <title>Draft genome sequencing of a Lachnospiraceae strain isolated from anoxic soil subjected to BSD treatment.</title>
        <authorList>
            <person name="Uek A."/>
            <person name="Tonouchi A."/>
        </authorList>
    </citation>
    <scope>NUCLEOTIDE SEQUENCE [LARGE SCALE GENOMIC DNA]</scope>
    <source>
        <strain evidence="6 7">TB5</strain>
    </source>
</reference>
<keyword evidence="2" id="KW-0813">Transport</keyword>
<dbReference type="InterPro" id="IPR003439">
    <property type="entry name" value="ABC_transporter-like_ATP-bd"/>
</dbReference>
<dbReference type="Gene3D" id="3.40.50.300">
    <property type="entry name" value="P-loop containing nucleotide triphosphate hydrolases"/>
    <property type="match status" value="1"/>
</dbReference>
<evidence type="ECO:0000313" key="7">
    <source>
        <dbReference type="Proteomes" id="UP000595897"/>
    </source>
</evidence>
<evidence type="ECO:0000256" key="2">
    <source>
        <dbReference type="ARBA" id="ARBA00022448"/>
    </source>
</evidence>
<evidence type="ECO:0000259" key="5">
    <source>
        <dbReference type="PROSITE" id="PS50893"/>
    </source>
</evidence>
<dbReference type="Pfam" id="PF00005">
    <property type="entry name" value="ABC_tran"/>
    <property type="match status" value="1"/>
</dbReference>
<name>A0A7R7EHI7_9FIRM</name>
<dbReference type="SUPFAM" id="SSF52540">
    <property type="entry name" value="P-loop containing nucleoside triphosphate hydrolases"/>
    <property type="match status" value="1"/>
</dbReference>
<keyword evidence="7" id="KW-1185">Reference proteome</keyword>
<dbReference type="PANTHER" id="PTHR43335:SF4">
    <property type="entry name" value="ABC TRANSPORTER, ATP-BINDING PROTEIN"/>
    <property type="match status" value="1"/>
</dbReference>
<dbReference type="PANTHER" id="PTHR43335">
    <property type="entry name" value="ABC TRANSPORTER, ATP-BINDING PROTEIN"/>
    <property type="match status" value="1"/>
</dbReference>
<dbReference type="GO" id="GO:0016887">
    <property type="term" value="F:ATP hydrolysis activity"/>
    <property type="evidence" value="ECO:0007669"/>
    <property type="project" value="InterPro"/>
</dbReference>